<keyword evidence="2" id="KW-0812">Transmembrane</keyword>
<feature type="region of interest" description="Disordered" evidence="1">
    <location>
        <begin position="254"/>
        <end position="308"/>
    </location>
</feature>
<sequence length="308" mass="33226">MQHFRRISRAPLHPCRKLSLYYILPMRWLLLTLSLITVFGVPFMAVPIKGVSGTFSDPMHETHPLLKGNTRLLAQYQWLCFMTIFLVVVINATLYEWRKPWRILFVAIFVMFGQIYLLFTCWPKISLAGCALTPSAKASTVLSSRTKGGLNLRLPSKMDLEALARQMGQMGVSTVGIFGADFATAGAASEKKTSDHVDAESISKAAAALADHNHSQRTRGVDDDDLLAAMGGDGAGANGTASGAGAAAGELAVQTTSDGRGGEDDRPAWLRWMQGGGGNYQALQSPRRSQQPPPTPTPPNAPTVTTLL</sequence>
<proteinExistence type="predicted"/>
<feature type="transmembrane region" description="Helical" evidence="2">
    <location>
        <begin position="76"/>
        <end position="94"/>
    </location>
</feature>
<dbReference type="RefSeq" id="XP_005771848.1">
    <property type="nucleotide sequence ID" value="XM_005771791.1"/>
</dbReference>
<evidence type="ECO:0000313" key="3">
    <source>
        <dbReference type="EnsemblProtists" id="EOD19419"/>
    </source>
</evidence>
<evidence type="ECO:0000313" key="4">
    <source>
        <dbReference type="Proteomes" id="UP000013827"/>
    </source>
</evidence>
<feature type="transmembrane region" description="Helical" evidence="2">
    <location>
        <begin position="101"/>
        <end position="119"/>
    </location>
</feature>
<feature type="compositionally biased region" description="Pro residues" evidence="1">
    <location>
        <begin position="291"/>
        <end position="301"/>
    </location>
</feature>
<dbReference type="HOGENOM" id="CLU_904410_0_0_1"/>
<feature type="transmembrane region" description="Helical" evidence="2">
    <location>
        <begin position="20"/>
        <end position="45"/>
    </location>
</feature>
<keyword evidence="2" id="KW-1133">Transmembrane helix</keyword>
<keyword evidence="2" id="KW-0472">Membrane</keyword>
<dbReference type="EnsemblProtists" id="EOD19419">
    <property type="protein sequence ID" value="EOD19419"/>
    <property type="gene ID" value="EMIHUDRAFT_458718"/>
</dbReference>
<protein>
    <submittedName>
        <fullName evidence="3">Uncharacterized protein</fullName>
    </submittedName>
</protein>
<name>A0A0D3J7D4_EMIH1</name>
<keyword evidence="4" id="KW-1185">Reference proteome</keyword>
<reference evidence="3" key="2">
    <citation type="submission" date="2024-10" db="UniProtKB">
        <authorList>
            <consortium name="EnsemblProtists"/>
        </authorList>
    </citation>
    <scope>IDENTIFICATION</scope>
</reference>
<accession>A0A0D3J7D4</accession>
<organism evidence="3 4">
    <name type="scientific">Emiliania huxleyi (strain CCMP1516)</name>
    <dbReference type="NCBI Taxonomy" id="280463"/>
    <lineage>
        <taxon>Eukaryota</taxon>
        <taxon>Haptista</taxon>
        <taxon>Haptophyta</taxon>
        <taxon>Prymnesiophyceae</taxon>
        <taxon>Isochrysidales</taxon>
        <taxon>Noelaerhabdaceae</taxon>
        <taxon>Emiliania</taxon>
    </lineage>
</organism>
<dbReference type="KEGG" id="ehx:EMIHUDRAFT_458718"/>
<dbReference type="GeneID" id="17264964"/>
<dbReference type="PaxDb" id="2903-EOD19419"/>
<evidence type="ECO:0000256" key="2">
    <source>
        <dbReference type="SAM" id="Phobius"/>
    </source>
</evidence>
<dbReference type="Proteomes" id="UP000013827">
    <property type="component" value="Unassembled WGS sequence"/>
</dbReference>
<reference evidence="4" key="1">
    <citation type="journal article" date="2013" name="Nature">
        <title>Pan genome of the phytoplankton Emiliania underpins its global distribution.</title>
        <authorList>
            <person name="Read B.A."/>
            <person name="Kegel J."/>
            <person name="Klute M.J."/>
            <person name="Kuo A."/>
            <person name="Lefebvre S.C."/>
            <person name="Maumus F."/>
            <person name="Mayer C."/>
            <person name="Miller J."/>
            <person name="Monier A."/>
            <person name="Salamov A."/>
            <person name="Young J."/>
            <person name="Aguilar M."/>
            <person name="Claverie J.M."/>
            <person name="Frickenhaus S."/>
            <person name="Gonzalez K."/>
            <person name="Herman E.K."/>
            <person name="Lin Y.C."/>
            <person name="Napier J."/>
            <person name="Ogata H."/>
            <person name="Sarno A.F."/>
            <person name="Shmutz J."/>
            <person name="Schroeder D."/>
            <person name="de Vargas C."/>
            <person name="Verret F."/>
            <person name="von Dassow P."/>
            <person name="Valentin K."/>
            <person name="Van de Peer Y."/>
            <person name="Wheeler G."/>
            <person name="Dacks J.B."/>
            <person name="Delwiche C.F."/>
            <person name="Dyhrman S.T."/>
            <person name="Glockner G."/>
            <person name="John U."/>
            <person name="Richards T."/>
            <person name="Worden A.Z."/>
            <person name="Zhang X."/>
            <person name="Grigoriev I.V."/>
            <person name="Allen A.E."/>
            <person name="Bidle K."/>
            <person name="Borodovsky M."/>
            <person name="Bowler C."/>
            <person name="Brownlee C."/>
            <person name="Cock J.M."/>
            <person name="Elias M."/>
            <person name="Gladyshev V.N."/>
            <person name="Groth M."/>
            <person name="Guda C."/>
            <person name="Hadaegh A."/>
            <person name="Iglesias-Rodriguez M.D."/>
            <person name="Jenkins J."/>
            <person name="Jones B.M."/>
            <person name="Lawson T."/>
            <person name="Leese F."/>
            <person name="Lindquist E."/>
            <person name="Lobanov A."/>
            <person name="Lomsadze A."/>
            <person name="Malik S.B."/>
            <person name="Marsh M.E."/>
            <person name="Mackinder L."/>
            <person name="Mock T."/>
            <person name="Mueller-Roeber B."/>
            <person name="Pagarete A."/>
            <person name="Parker M."/>
            <person name="Probert I."/>
            <person name="Quesneville H."/>
            <person name="Raines C."/>
            <person name="Rensing S.A."/>
            <person name="Riano-Pachon D.M."/>
            <person name="Richier S."/>
            <person name="Rokitta S."/>
            <person name="Shiraiwa Y."/>
            <person name="Soanes D.M."/>
            <person name="van der Giezen M."/>
            <person name="Wahlund T.M."/>
            <person name="Williams B."/>
            <person name="Wilson W."/>
            <person name="Wolfe G."/>
            <person name="Wurch L.L."/>
        </authorList>
    </citation>
    <scope>NUCLEOTIDE SEQUENCE</scope>
</reference>
<dbReference type="AlphaFoldDB" id="A0A0D3J7D4"/>
<feature type="compositionally biased region" description="Polar residues" evidence="1">
    <location>
        <begin position="281"/>
        <end position="290"/>
    </location>
</feature>
<evidence type="ECO:0000256" key="1">
    <source>
        <dbReference type="SAM" id="MobiDB-lite"/>
    </source>
</evidence>